<dbReference type="PROSITE" id="PS50142">
    <property type="entry name" value="RNASE_3_2"/>
    <property type="match status" value="1"/>
</dbReference>
<dbReference type="RefSeq" id="WP_283399813.1">
    <property type="nucleotide sequence ID" value="NZ_FXUB01000001.1"/>
</dbReference>
<dbReference type="Proteomes" id="UP001157911">
    <property type="component" value="Unassembled WGS sequence"/>
</dbReference>
<feature type="active site" evidence="8">
    <location>
        <position position="50"/>
    </location>
</feature>
<dbReference type="EC" id="3.1.26.3" evidence="8"/>
<name>A0ABY1NBD2_9BACT</name>
<sequence length="232" mass="26246">MKEDRLKELERRIGYSFKDKALLRRALIHKSFAHEKETGENYEVLEFLGDAVIGLIVSEELIKRFPDKTEGELSQIRAYLVSEPSLSELAKTVGLGDFLFLGKGEKLSGGKKKSSLLCDVFESIFGAIYLDSGFEAAKRVFKEKFLDKLWDILNSAVTYKDFKSYLQEITQKEYKIIPVYTLLKSEGPEHDKTFTVECRVNEITTVATGKSKKAAEQQAAKEMLKALGVIND</sequence>
<keyword evidence="12" id="KW-1185">Reference proteome</keyword>
<dbReference type="InterPro" id="IPR011907">
    <property type="entry name" value="RNase_III"/>
</dbReference>
<dbReference type="Pfam" id="PF00035">
    <property type="entry name" value="dsrm"/>
    <property type="match status" value="1"/>
</dbReference>
<proteinExistence type="inferred from homology"/>
<evidence type="ECO:0000256" key="8">
    <source>
        <dbReference type="HAMAP-Rule" id="MF_00104"/>
    </source>
</evidence>
<reference evidence="11 12" key="1">
    <citation type="submission" date="2017-05" db="EMBL/GenBank/DDBJ databases">
        <authorList>
            <person name="Varghese N."/>
            <person name="Submissions S."/>
        </authorList>
    </citation>
    <scope>NUCLEOTIDE SEQUENCE [LARGE SCALE GENOMIC DNA]</scope>
    <source>
        <strain evidence="11 12">DSM 15522</strain>
    </source>
</reference>
<dbReference type="SUPFAM" id="SSF54768">
    <property type="entry name" value="dsRNA-binding domain-like"/>
    <property type="match status" value="1"/>
</dbReference>
<organism evidence="11 12">
    <name type="scientific">Desulfurobacterium pacificum</name>
    <dbReference type="NCBI Taxonomy" id="240166"/>
    <lineage>
        <taxon>Bacteria</taxon>
        <taxon>Pseudomonadati</taxon>
        <taxon>Aquificota</taxon>
        <taxon>Aquificia</taxon>
        <taxon>Desulfurobacteriales</taxon>
        <taxon>Desulfurobacteriaceae</taxon>
        <taxon>Desulfurobacterium</taxon>
    </lineage>
</organism>
<feature type="domain" description="DRBM" evidence="9">
    <location>
        <begin position="161"/>
        <end position="229"/>
    </location>
</feature>
<dbReference type="PANTHER" id="PTHR11207:SF0">
    <property type="entry name" value="RIBONUCLEASE 3"/>
    <property type="match status" value="1"/>
</dbReference>
<evidence type="ECO:0000256" key="6">
    <source>
        <dbReference type="ARBA" id="ARBA00022801"/>
    </source>
</evidence>
<keyword evidence="8" id="KW-0819">tRNA processing</keyword>
<keyword evidence="8" id="KW-0479">Metal-binding</keyword>
<evidence type="ECO:0000256" key="2">
    <source>
        <dbReference type="ARBA" id="ARBA00010183"/>
    </source>
</evidence>
<keyword evidence="7 8" id="KW-0694">RNA-binding</keyword>
<evidence type="ECO:0000259" key="9">
    <source>
        <dbReference type="PROSITE" id="PS50137"/>
    </source>
</evidence>
<feature type="domain" description="RNase III" evidence="10">
    <location>
        <begin position="6"/>
        <end position="133"/>
    </location>
</feature>
<dbReference type="SMART" id="SM00358">
    <property type="entry name" value="DSRM"/>
    <property type="match status" value="1"/>
</dbReference>
<comment type="caution">
    <text evidence="11">The sequence shown here is derived from an EMBL/GenBank/DDBJ whole genome shotgun (WGS) entry which is preliminary data.</text>
</comment>
<evidence type="ECO:0000256" key="3">
    <source>
        <dbReference type="ARBA" id="ARBA00022664"/>
    </source>
</evidence>
<dbReference type="EMBL" id="FXUB01000001">
    <property type="protein sequence ID" value="SMP05510.1"/>
    <property type="molecule type" value="Genomic_DNA"/>
</dbReference>
<keyword evidence="8" id="KW-0699">rRNA-binding</keyword>
<feature type="binding site" evidence="8">
    <location>
        <position position="119"/>
    </location>
    <ligand>
        <name>Mg(2+)</name>
        <dbReference type="ChEBI" id="CHEBI:18420"/>
    </ligand>
</feature>
<evidence type="ECO:0000259" key="10">
    <source>
        <dbReference type="PROSITE" id="PS50142"/>
    </source>
</evidence>
<dbReference type="SUPFAM" id="SSF69065">
    <property type="entry name" value="RNase III domain-like"/>
    <property type="match status" value="1"/>
</dbReference>
<evidence type="ECO:0000313" key="12">
    <source>
        <dbReference type="Proteomes" id="UP001157911"/>
    </source>
</evidence>
<dbReference type="CDD" id="cd00593">
    <property type="entry name" value="RIBOc"/>
    <property type="match status" value="1"/>
</dbReference>
<keyword evidence="8" id="KW-0460">Magnesium</keyword>
<comment type="subcellular location">
    <subcellularLocation>
        <location evidence="8">Cytoplasm</location>
    </subcellularLocation>
</comment>
<evidence type="ECO:0000256" key="7">
    <source>
        <dbReference type="ARBA" id="ARBA00022884"/>
    </source>
</evidence>
<dbReference type="Gene3D" id="1.10.1520.10">
    <property type="entry name" value="Ribonuclease III domain"/>
    <property type="match status" value="1"/>
</dbReference>
<comment type="cofactor">
    <cofactor evidence="8">
        <name>Mg(2+)</name>
        <dbReference type="ChEBI" id="CHEBI:18420"/>
    </cofactor>
</comment>
<dbReference type="InterPro" id="IPR014720">
    <property type="entry name" value="dsRBD_dom"/>
</dbReference>
<keyword evidence="3 8" id="KW-0507">mRNA processing</keyword>
<protein>
    <recommendedName>
        <fullName evidence="8">Ribonuclease 3</fullName>
        <ecNumber evidence="8">3.1.26.3</ecNumber>
    </recommendedName>
    <alternativeName>
        <fullName evidence="8">Ribonuclease III</fullName>
        <shortName evidence="8">RNase III</shortName>
    </alternativeName>
</protein>
<dbReference type="SMART" id="SM00535">
    <property type="entry name" value="RIBOc"/>
    <property type="match status" value="1"/>
</dbReference>
<keyword evidence="8" id="KW-0963">Cytoplasm</keyword>
<keyword evidence="6 8" id="KW-0378">Hydrolase</keyword>
<dbReference type="NCBIfam" id="TIGR02191">
    <property type="entry name" value="RNaseIII"/>
    <property type="match status" value="1"/>
</dbReference>
<comment type="subunit">
    <text evidence="8">Homodimer.</text>
</comment>
<comment type="similarity">
    <text evidence="2">Belongs to the ribonuclease III family.</text>
</comment>
<dbReference type="Gene3D" id="3.30.160.20">
    <property type="match status" value="1"/>
</dbReference>
<dbReference type="PANTHER" id="PTHR11207">
    <property type="entry name" value="RIBONUCLEASE III"/>
    <property type="match status" value="1"/>
</dbReference>
<feature type="binding site" evidence="8">
    <location>
        <position position="122"/>
    </location>
    <ligand>
        <name>Mg(2+)</name>
        <dbReference type="ChEBI" id="CHEBI:18420"/>
    </ligand>
</feature>
<comment type="catalytic activity">
    <reaction evidence="1 8">
        <text>Endonucleolytic cleavage to 5'-phosphomonoester.</text>
        <dbReference type="EC" id="3.1.26.3"/>
    </reaction>
</comment>
<evidence type="ECO:0000256" key="1">
    <source>
        <dbReference type="ARBA" id="ARBA00000109"/>
    </source>
</evidence>
<evidence type="ECO:0000313" key="11">
    <source>
        <dbReference type="EMBL" id="SMP05510.1"/>
    </source>
</evidence>
<dbReference type="InterPro" id="IPR000999">
    <property type="entry name" value="RNase_III_dom"/>
</dbReference>
<dbReference type="HAMAP" id="MF_00104">
    <property type="entry name" value="RNase_III"/>
    <property type="match status" value="1"/>
</dbReference>
<dbReference type="PROSITE" id="PS50137">
    <property type="entry name" value="DS_RBD"/>
    <property type="match status" value="1"/>
</dbReference>
<evidence type="ECO:0000256" key="5">
    <source>
        <dbReference type="ARBA" id="ARBA00022759"/>
    </source>
</evidence>
<keyword evidence="5 8" id="KW-0255">Endonuclease</keyword>
<dbReference type="CDD" id="cd10845">
    <property type="entry name" value="DSRM_RNAse_III_family"/>
    <property type="match status" value="1"/>
</dbReference>
<accession>A0ABY1NBD2</accession>
<comment type="function">
    <text evidence="8">Digests double-stranded RNA. Involved in the processing of primary rRNA transcript to yield the immediate precursors to the large and small rRNAs (23S and 16S). Processes some mRNAs, and tRNAs when they are encoded in the rRNA operon. Processes pre-crRNA and tracrRNA of type II CRISPR loci if present in the organism.</text>
</comment>
<gene>
    <name evidence="8" type="primary">rnc</name>
    <name evidence="11" type="ORF">SAMN06265339_0307</name>
</gene>
<feature type="binding site" evidence="8">
    <location>
        <position position="46"/>
    </location>
    <ligand>
        <name>Mg(2+)</name>
        <dbReference type="ChEBI" id="CHEBI:18420"/>
    </ligand>
</feature>
<feature type="active site" evidence="8">
    <location>
        <position position="122"/>
    </location>
</feature>
<keyword evidence="4 8" id="KW-0540">Nuclease</keyword>
<dbReference type="InterPro" id="IPR036389">
    <property type="entry name" value="RNase_III_sf"/>
</dbReference>
<keyword evidence="8" id="KW-0698">rRNA processing</keyword>
<evidence type="ECO:0000256" key="4">
    <source>
        <dbReference type="ARBA" id="ARBA00022722"/>
    </source>
</evidence>
<dbReference type="Pfam" id="PF14622">
    <property type="entry name" value="Ribonucleas_3_3"/>
    <property type="match status" value="1"/>
</dbReference>